<dbReference type="GO" id="GO:0015221">
    <property type="term" value="F:lipopolysaccharide transmembrane transporter activity"/>
    <property type="evidence" value="ECO:0007669"/>
    <property type="project" value="InterPro"/>
</dbReference>
<dbReference type="Gene3D" id="2.60.450.10">
    <property type="entry name" value="Lipopolysaccharide (LPS) transport protein A like domain"/>
    <property type="match status" value="1"/>
</dbReference>
<keyword evidence="1" id="KW-0812">Transmembrane</keyword>
<dbReference type="GO" id="GO:0005886">
    <property type="term" value="C:plasma membrane"/>
    <property type="evidence" value="ECO:0007669"/>
    <property type="project" value="InterPro"/>
</dbReference>
<comment type="caution">
    <text evidence="2">The sequence shown here is derived from an EMBL/GenBank/DDBJ whole genome shotgun (WGS) entry which is preliminary data.</text>
</comment>
<organism evidence="2 3">
    <name type="scientific">Hephaestia caeni</name>
    <dbReference type="NCBI Taxonomy" id="645617"/>
    <lineage>
        <taxon>Bacteria</taxon>
        <taxon>Pseudomonadati</taxon>
        <taxon>Pseudomonadota</taxon>
        <taxon>Alphaproteobacteria</taxon>
        <taxon>Sphingomonadales</taxon>
        <taxon>Sphingomonadaceae</taxon>
        <taxon>Hephaestia</taxon>
    </lineage>
</organism>
<dbReference type="AlphaFoldDB" id="A0A397P394"/>
<dbReference type="InterPro" id="IPR026265">
    <property type="entry name" value="LptC"/>
</dbReference>
<proteinExistence type="predicted"/>
<evidence type="ECO:0000256" key="1">
    <source>
        <dbReference type="SAM" id="Phobius"/>
    </source>
</evidence>
<dbReference type="InterPro" id="IPR010664">
    <property type="entry name" value="LipoPS_assembly_LptC-rel"/>
</dbReference>
<dbReference type="RefSeq" id="WP_119035796.1">
    <property type="nucleotide sequence ID" value="NZ_QXDC01000003.1"/>
</dbReference>
<protein>
    <submittedName>
        <fullName evidence="2">Lipopolysaccharide export system protein LptC</fullName>
    </submittedName>
</protein>
<accession>A0A397P394</accession>
<feature type="transmembrane region" description="Helical" evidence="1">
    <location>
        <begin position="31"/>
        <end position="51"/>
    </location>
</feature>
<gene>
    <name evidence="2" type="ORF">DFR49_2265</name>
</gene>
<evidence type="ECO:0000313" key="2">
    <source>
        <dbReference type="EMBL" id="RIA44030.1"/>
    </source>
</evidence>
<dbReference type="OrthoDB" id="7423492at2"/>
<dbReference type="EMBL" id="QXDC01000003">
    <property type="protein sequence ID" value="RIA44030.1"/>
    <property type="molecule type" value="Genomic_DNA"/>
</dbReference>
<evidence type="ECO:0000313" key="3">
    <source>
        <dbReference type="Proteomes" id="UP000266568"/>
    </source>
</evidence>
<keyword evidence="1" id="KW-0472">Membrane</keyword>
<sequence length="208" mass="22222">MSEIARRQKTARQVWAAPGGSHDRVIQVLRVVLPIAIGVLAAFLVMAPLYMRGDVSFILDKNKVDVAKQRMKLQSAVYRGEDSKGRPFVLAAGSAVQRSSAEPIVQLDDLAAGIQLSDGPAKIAAPGGRYDMDSEKVALDGPITVRTASGYALDTHDATVDLKTRTMNSDGGVTGSTPQGQFRADRLSADLENRTVSLDGNAHLRIVP</sequence>
<dbReference type="Pfam" id="PF06835">
    <property type="entry name" value="LptC"/>
    <property type="match status" value="1"/>
</dbReference>
<reference evidence="2 3" key="1">
    <citation type="submission" date="2018-08" db="EMBL/GenBank/DDBJ databases">
        <title>Genomic Encyclopedia of Type Strains, Phase IV (KMG-IV): sequencing the most valuable type-strain genomes for metagenomic binning, comparative biology and taxonomic classification.</title>
        <authorList>
            <person name="Goeker M."/>
        </authorList>
    </citation>
    <scope>NUCLEOTIDE SEQUENCE [LARGE SCALE GENOMIC DNA]</scope>
    <source>
        <strain evidence="2 3">DSM 25527</strain>
    </source>
</reference>
<name>A0A397P394_9SPHN</name>
<keyword evidence="1" id="KW-1133">Transmembrane helix</keyword>
<dbReference type="NCBIfam" id="TIGR04409">
    <property type="entry name" value="LptC_YrbK"/>
    <property type="match status" value="1"/>
</dbReference>
<dbReference type="Proteomes" id="UP000266568">
    <property type="component" value="Unassembled WGS sequence"/>
</dbReference>
<keyword evidence="3" id="KW-1185">Reference proteome</keyword>